<keyword evidence="4" id="KW-0274">FAD</keyword>
<comment type="cofactor">
    <cofactor evidence="1">
        <name>FAD</name>
        <dbReference type="ChEBI" id="CHEBI:57692"/>
    </cofactor>
</comment>
<proteinExistence type="inferred from homology"/>
<evidence type="ECO:0000256" key="1">
    <source>
        <dbReference type="ARBA" id="ARBA00001974"/>
    </source>
</evidence>
<dbReference type="InterPro" id="IPR016170">
    <property type="entry name" value="Cytok_DH_C_sf"/>
</dbReference>
<dbReference type="PANTHER" id="PTHR13878:SF168">
    <property type="entry name" value="CYTOKININ DEHYDROGENASE"/>
    <property type="match status" value="1"/>
</dbReference>
<keyword evidence="8" id="KW-1185">Reference proteome</keyword>
<gene>
    <name evidence="7" type="ORF">M8C21_004061</name>
</gene>
<feature type="domain" description="Cytokinin dehydrogenase 1 FAD/cytokinin binding" evidence="6">
    <location>
        <begin position="2"/>
        <end position="181"/>
    </location>
</feature>
<dbReference type="Gene3D" id="3.40.462.10">
    <property type="entry name" value="FAD-linked oxidases, C-terminal domain"/>
    <property type="match status" value="1"/>
</dbReference>
<keyword evidence="3" id="KW-0285">Flavoprotein</keyword>
<evidence type="ECO:0000256" key="2">
    <source>
        <dbReference type="ARBA" id="ARBA00005466"/>
    </source>
</evidence>
<dbReference type="GO" id="GO:0019139">
    <property type="term" value="F:cytokinin dehydrogenase activity"/>
    <property type="evidence" value="ECO:0007669"/>
    <property type="project" value="InterPro"/>
</dbReference>
<dbReference type="InterPro" id="IPR050432">
    <property type="entry name" value="FAD-linked_Oxidoreductases_BP"/>
</dbReference>
<evidence type="ECO:0000313" key="8">
    <source>
        <dbReference type="Proteomes" id="UP001206925"/>
    </source>
</evidence>
<comment type="caution">
    <text evidence="7">The sequence shown here is derived from an EMBL/GenBank/DDBJ whole genome shotgun (WGS) entry which is preliminary data.</text>
</comment>
<dbReference type="Proteomes" id="UP001206925">
    <property type="component" value="Unassembled WGS sequence"/>
</dbReference>
<evidence type="ECO:0000256" key="4">
    <source>
        <dbReference type="ARBA" id="ARBA00022827"/>
    </source>
</evidence>
<dbReference type="InterPro" id="IPR016164">
    <property type="entry name" value="FAD-linked_Oxase-like_C"/>
</dbReference>
<protein>
    <recommendedName>
        <fullName evidence="6">Cytokinin dehydrogenase 1 FAD/cytokinin binding domain-containing protein</fullName>
    </recommendedName>
</protein>
<evidence type="ECO:0000256" key="5">
    <source>
        <dbReference type="ARBA" id="ARBA00023002"/>
    </source>
</evidence>
<evidence type="ECO:0000259" key="6">
    <source>
        <dbReference type="Pfam" id="PF09265"/>
    </source>
</evidence>
<sequence>KKDQEHLISLNDGHNYVEGSLIMKKSRANNWRSSFFSVHDEVKINALEVVKYYDDFSPKTIDEELDEMFSGLSFKTGFIFMKDVTYVDFLNRVRTEELKLRSEGLWETDHHHPWLNLFVPKSRILDFNQQRQQKLRPFLVYPMNRKRWDYMTSAVISDEGEDIFYTVGLLHSARNVKTNNRHGKLKIHQSHM</sequence>
<dbReference type="AlphaFoldDB" id="A0AAD5GA87"/>
<accession>A0AAD5GA87</accession>
<dbReference type="SUPFAM" id="SSF55103">
    <property type="entry name" value="FAD-linked oxidases, C-terminal domain"/>
    <property type="match status" value="1"/>
</dbReference>
<evidence type="ECO:0000313" key="7">
    <source>
        <dbReference type="EMBL" id="KAI7734412.1"/>
    </source>
</evidence>
<dbReference type="Pfam" id="PF09265">
    <property type="entry name" value="Cytokin-bind"/>
    <property type="match status" value="1"/>
</dbReference>
<dbReference type="EMBL" id="JAMZMK010009730">
    <property type="protein sequence ID" value="KAI7734412.1"/>
    <property type="molecule type" value="Genomic_DNA"/>
</dbReference>
<organism evidence="7 8">
    <name type="scientific">Ambrosia artemisiifolia</name>
    <name type="common">Common ragweed</name>
    <dbReference type="NCBI Taxonomy" id="4212"/>
    <lineage>
        <taxon>Eukaryota</taxon>
        <taxon>Viridiplantae</taxon>
        <taxon>Streptophyta</taxon>
        <taxon>Embryophyta</taxon>
        <taxon>Tracheophyta</taxon>
        <taxon>Spermatophyta</taxon>
        <taxon>Magnoliopsida</taxon>
        <taxon>eudicotyledons</taxon>
        <taxon>Gunneridae</taxon>
        <taxon>Pentapetalae</taxon>
        <taxon>asterids</taxon>
        <taxon>campanulids</taxon>
        <taxon>Asterales</taxon>
        <taxon>Asteraceae</taxon>
        <taxon>Asteroideae</taxon>
        <taxon>Heliantheae alliance</taxon>
        <taxon>Heliantheae</taxon>
        <taxon>Ambrosia</taxon>
    </lineage>
</organism>
<dbReference type="GO" id="GO:0050660">
    <property type="term" value="F:flavin adenine dinucleotide binding"/>
    <property type="evidence" value="ECO:0007669"/>
    <property type="project" value="InterPro"/>
</dbReference>
<dbReference type="PANTHER" id="PTHR13878">
    <property type="entry name" value="GULONOLACTONE OXIDASE"/>
    <property type="match status" value="1"/>
</dbReference>
<name>A0AAD5GA87_AMBAR</name>
<comment type="similarity">
    <text evidence="2">Belongs to the oxygen-dependent FAD-linked oxidoreductase family.</text>
</comment>
<dbReference type="InterPro" id="IPR015345">
    <property type="entry name" value="Cytokinin_DH_FAD/cytokin-bd"/>
</dbReference>
<keyword evidence="5" id="KW-0560">Oxidoreductase</keyword>
<dbReference type="GO" id="GO:0009690">
    <property type="term" value="P:cytokinin metabolic process"/>
    <property type="evidence" value="ECO:0007669"/>
    <property type="project" value="InterPro"/>
</dbReference>
<evidence type="ECO:0000256" key="3">
    <source>
        <dbReference type="ARBA" id="ARBA00022630"/>
    </source>
</evidence>
<reference evidence="7" key="1">
    <citation type="submission" date="2022-06" db="EMBL/GenBank/DDBJ databases">
        <title>Uncovering the hologenomic basis of an extraordinary plant invasion.</title>
        <authorList>
            <person name="Bieker V.C."/>
            <person name="Martin M.D."/>
            <person name="Gilbert T."/>
            <person name="Hodgins K."/>
            <person name="Battlay P."/>
            <person name="Petersen B."/>
            <person name="Wilson J."/>
        </authorList>
    </citation>
    <scope>NUCLEOTIDE SEQUENCE</scope>
    <source>
        <strain evidence="7">AA19_3_7</strain>
        <tissue evidence="7">Leaf</tissue>
    </source>
</reference>
<feature type="non-terminal residue" evidence="7">
    <location>
        <position position="1"/>
    </location>
</feature>